<dbReference type="InParanoid" id="D5G9R1"/>
<evidence type="ECO:0000313" key="4">
    <source>
        <dbReference type="EMBL" id="CAZ81254.1"/>
    </source>
</evidence>
<dbReference type="STRING" id="656061.D5G9R1"/>
<feature type="region of interest" description="Disordered" evidence="1">
    <location>
        <begin position="167"/>
        <end position="204"/>
    </location>
</feature>
<reference evidence="4 5" key="1">
    <citation type="journal article" date="2010" name="Nature">
        <title>Perigord black truffle genome uncovers evolutionary origins and mechanisms of symbiosis.</title>
        <authorList>
            <person name="Martin F."/>
            <person name="Kohler A."/>
            <person name="Murat C."/>
            <person name="Balestrini R."/>
            <person name="Coutinho P.M."/>
            <person name="Jaillon O."/>
            <person name="Montanini B."/>
            <person name="Morin E."/>
            <person name="Noel B."/>
            <person name="Percudani R."/>
            <person name="Porcel B."/>
            <person name="Rubini A."/>
            <person name="Amicucci A."/>
            <person name="Amselem J."/>
            <person name="Anthouard V."/>
            <person name="Arcioni S."/>
            <person name="Artiguenave F."/>
            <person name="Aury J.M."/>
            <person name="Ballario P."/>
            <person name="Bolchi A."/>
            <person name="Brenna A."/>
            <person name="Brun A."/>
            <person name="Buee M."/>
            <person name="Cantarel B."/>
            <person name="Chevalier G."/>
            <person name="Couloux A."/>
            <person name="Da Silva C."/>
            <person name="Denoeud F."/>
            <person name="Duplessis S."/>
            <person name="Ghignone S."/>
            <person name="Hilselberger B."/>
            <person name="Iotti M."/>
            <person name="Marcais B."/>
            <person name="Mello A."/>
            <person name="Miranda M."/>
            <person name="Pacioni G."/>
            <person name="Quesneville H."/>
            <person name="Riccioni C."/>
            <person name="Ruotolo R."/>
            <person name="Splivallo R."/>
            <person name="Stocchi V."/>
            <person name="Tisserant E."/>
            <person name="Viscomi A.R."/>
            <person name="Zambonelli A."/>
            <person name="Zampieri E."/>
            <person name="Henrissat B."/>
            <person name="Lebrun M.H."/>
            <person name="Paolocci F."/>
            <person name="Bonfante P."/>
            <person name="Ottonello S."/>
            <person name="Wincker P."/>
        </authorList>
    </citation>
    <scope>NUCLEOTIDE SEQUENCE [LARGE SCALE GENOMIC DNA]</scope>
    <source>
        <strain evidence="4 5">Mel28</strain>
    </source>
</reference>
<keyword evidence="3" id="KW-0732">Signal</keyword>
<sequence length="330" mass="34914">MGFRPTNSATLLLSLLGLGSILGVDGSWLFGAMQEREHDYRRALQPRQFVQCSAGSRACGVLGCVASRRCCNADAGWGCLTGNACYTANGFVDCYSTTMVMPTVSRKCYDFTASGCTLGQACFRCGSTSAFCATEVLASGTETWLVCDTKSAVSTVTASAATAEATSIDDPSVTVQTDRSRSSAGNWPTRTGTTMVPYPTETTTPEKKLGGGAIAGIAIAGLAGIAIVGALIFFLCIKKKSRNGAPTVQPQYAQPPPTQMPYQQQPPYSPPPQQQPQYMAQTPYSPLPGYQGQMAHHSYSSEGQSMVPPISSPVYPEQPKQPVTLPAELN</sequence>
<dbReference type="EMBL" id="FN430064">
    <property type="protein sequence ID" value="CAZ81254.1"/>
    <property type="molecule type" value="Genomic_DNA"/>
</dbReference>
<dbReference type="Proteomes" id="UP000006911">
    <property type="component" value="Unassembled WGS sequence"/>
</dbReference>
<feature type="compositionally biased region" description="Low complexity" evidence="1">
    <location>
        <begin position="275"/>
        <end position="284"/>
    </location>
</feature>
<keyword evidence="2" id="KW-1133">Transmembrane helix</keyword>
<dbReference type="RefSeq" id="XP_002837063.1">
    <property type="nucleotide sequence ID" value="XM_002837017.1"/>
</dbReference>
<evidence type="ECO:0000313" key="5">
    <source>
        <dbReference type="Proteomes" id="UP000006911"/>
    </source>
</evidence>
<protein>
    <submittedName>
        <fullName evidence="4">(Perigord truffle) hypothetical protein</fullName>
    </submittedName>
</protein>
<feature type="transmembrane region" description="Helical" evidence="2">
    <location>
        <begin position="213"/>
        <end position="237"/>
    </location>
</feature>
<dbReference type="HOGENOM" id="CLU_842479_0_0_1"/>
<proteinExistence type="predicted"/>
<feature type="compositionally biased region" description="Polar residues" evidence="1">
    <location>
        <begin position="173"/>
        <end position="190"/>
    </location>
</feature>
<accession>D5G9R1</accession>
<keyword evidence="2" id="KW-0472">Membrane</keyword>
<evidence type="ECO:0000256" key="2">
    <source>
        <dbReference type="SAM" id="Phobius"/>
    </source>
</evidence>
<dbReference type="GeneID" id="9185391"/>
<evidence type="ECO:0000256" key="1">
    <source>
        <dbReference type="SAM" id="MobiDB-lite"/>
    </source>
</evidence>
<gene>
    <name evidence="4" type="ORF">GSTUM_00005033001</name>
</gene>
<organism evidence="4 5">
    <name type="scientific">Tuber melanosporum (strain Mel28)</name>
    <name type="common">Perigord black truffle</name>
    <dbReference type="NCBI Taxonomy" id="656061"/>
    <lineage>
        <taxon>Eukaryota</taxon>
        <taxon>Fungi</taxon>
        <taxon>Dikarya</taxon>
        <taxon>Ascomycota</taxon>
        <taxon>Pezizomycotina</taxon>
        <taxon>Pezizomycetes</taxon>
        <taxon>Pezizales</taxon>
        <taxon>Tuberaceae</taxon>
        <taxon>Tuber</taxon>
    </lineage>
</organism>
<dbReference type="AlphaFoldDB" id="D5G9R1"/>
<evidence type="ECO:0000256" key="3">
    <source>
        <dbReference type="SAM" id="SignalP"/>
    </source>
</evidence>
<feature type="signal peptide" evidence="3">
    <location>
        <begin position="1"/>
        <end position="26"/>
    </location>
</feature>
<keyword evidence="5" id="KW-1185">Reference proteome</keyword>
<name>D5G9R1_TUBMM</name>
<feature type="region of interest" description="Disordered" evidence="1">
    <location>
        <begin position="245"/>
        <end position="330"/>
    </location>
</feature>
<feature type="chain" id="PRO_5003072031" evidence="3">
    <location>
        <begin position="27"/>
        <end position="330"/>
    </location>
</feature>
<dbReference type="KEGG" id="tml:GSTUM_00005033001"/>
<feature type="compositionally biased region" description="Low complexity" evidence="1">
    <location>
        <begin position="191"/>
        <end position="203"/>
    </location>
</feature>
<keyword evidence="2" id="KW-0812">Transmembrane</keyword>